<dbReference type="PRINTS" id="PR00463">
    <property type="entry name" value="EP450I"/>
</dbReference>
<proteinExistence type="inferred from homology"/>
<dbReference type="SUPFAM" id="SSF54909">
    <property type="entry name" value="Dimeric alpha+beta barrel"/>
    <property type="match status" value="1"/>
</dbReference>
<keyword evidence="7" id="KW-1185">Reference proteome</keyword>
<evidence type="ECO:0000256" key="3">
    <source>
        <dbReference type="ARBA" id="ARBA00022723"/>
    </source>
</evidence>
<dbReference type="InterPro" id="IPR002401">
    <property type="entry name" value="Cyt_P450_E_grp-I"/>
</dbReference>
<comment type="similarity">
    <text evidence="2">Belongs to the cytochrome P450 family.</text>
</comment>
<evidence type="ECO:0000256" key="1">
    <source>
        <dbReference type="ARBA" id="ARBA00001971"/>
    </source>
</evidence>
<sequence>MTIDVVALISPKVGKADRVEELLLQAAKAVKANEPGTLRYHLHRETKGDAPVFVMLETYKDQAAIGAHAKSDDFKTLGRTMKKEDLLAEPMKVIFTKEAGGYATQTTPLLPLEPLQTPQRNHNPLREERALPGPHNNHQSGVQHAGTLVNGPMAVGPSQVIVTDPDVALYMTVTRNHEKHIAESLAIGPMIGKGKIVTAEGARWKNMHNTLAPAFAITHVTNMRPMIAENVVEFRAIMNKLSETAETSQFEKYVERLILDIVGTATFGHSLGAQAMENPVMRHWEDMSRANMQECESWWADLVRIYLAKQRREAAMDKLNTMLTELVKKRFEYVRENDVCMEQRNASIIMDLILREHLQETPQRIHKRIDPEFLENVLTQVRKLLVGGTGTTSNTICFAYMLLSTHPDIIRKLREEHDRVNFAPNIDVSYNILCSEPHKLNSLVYTTNVIKETLHLCPIGSTARKEQSEGYLLYDGRQWSTKGCMILPMHHTMHMDPDIFPNPKAFDPERYGREDFPLAMDEMKVILLLTVRDFDFTCVGLKPNKTPRVPWIDMDLMFGDRHFQKFVFEAKPRDGVPMSVKKSDWPSCHSP</sequence>
<gene>
    <name evidence="6" type="ORF">ST47_g4375</name>
</gene>
<dbReference type="InterPro" id="IPR036396">
    <property type="entry name" value="Cyt_P450_sf"/>
</dbReference>
<dbReference type="GO" id="GO:0016705">
    <property type="term" value="F:oxidoreductase activity, acting on paired donors, with incorporation or reduction of molecular oxygen"/>
    <property type="evidence" value="ECO:0007669"/>
    <property type="project" value="InterPro"/>
</dbReference>
<reference evidence="6 7" key="1">
    <citation type="journal article" date="2016" name="Sci. Rep.">
        <title>Draft genome sequencing and secretome analysis of fungal phytopathogen Ascochyta rabiei provides insight into the necrotrophic effector repertoire.</title>
        <authorList>
            <person name="Verma S."/>
            <person name="Gazara R.K."/>
            <person name="Nizam S."/>
            <person name="Parween S."/>
            <person name="Chattopadhyay D."/>
            <person name="Verma P.K."/>
        </authorList>
    </citation>
    <scope>NUCLEOTIDE SEQUENCE [LARGE SCALE GENOMIC DNA]</scope>
    <source>
        <strain evidence="6 7">ArDII</strain>
    </source>
</reference>
<accession>A0A163FPJ9</accession>
<name>A0A163FPJ9_DIDRA</name>
<dbReference type="EMBL" id="JYNV01000156">
    <property type="protein sequence ID" value="KZM24475.1"/>
    <property type="molecule type" value="Genomic_DNA"/>
</dbReference>
<dbReference type="AlphaFoldDB" id="A0A163FPJ9"/>
<dbReference type="Pfam" id="PF03992">
    <property type="entry name" value="ABM"/>
    <property type="match status" value="1"/>
</dbReference>
<dbReference type="InterPro" id="IPR001128">
    <property type="entry name" value="Cyt_P450"/>
</dbReference>
<dbReference type="Proteomes" id="UP000076837">
    <property type="component" value="Unassembled WGS sequence"/>
</dbReference>
<evidence type="ECO:0000256" key="2">
    <source>
        <dbReference type="ARBA" id="ARBA00010617"/>
    </source>
</evidence>
<dbReference type="GO" id="GO:0020037">
    <property type="term" value="F:heme binding"/>
    <property type="evidence" value="ECO:0007669"/>
    <property type="project" value="InterPro"/>
</dbReference>
<dbReference type="InterPro" id="IPR050121">
    <property type="entry name" value="Cytochrome_P450_monoxygenase"/>
</dbReference>
<dbReference type="Gene3D" id="1.10.630.10">
    <property type="entry name" value="Cytochrome P450"/>
    <property type="match status" value="1"/>
</dbReference>
<keyword evidence="3" id="KW-0479">Metal-binding</keyword>
<evidence type="ECO:0000313" key="6">
    <source>
        <dbReference type="EMBL" id="KZM24475.1"/>
    </source>
</evidence>
<comment type="caution">
    <text evidence="6">The sequence shown here is derived from an EMBL/GenBank/DDBJ whole genome shotgun (WGS) entry which is preliminary data.</text>
</comment>
<protein>
    <submittedName>
        <fullName evidence="6">Heme binding</fullName>
    </submittedName>
</protein>
<evidence type="ECO:0000256" key="4">
    <source>
        <dbReference type="ARBA" id="ARBA00023004"/>
    </source>
</evidence>
<evidence type="ECO:0000313" key="7">
    <source>
        <dbReference type="Proteomes" id="UP000076837"/>
    </source>
</evidence>
<keyword evidence="4" id="KW-0408">Iron</keyword>
<dbReference type="PANTHER" id="PTHR24305:SF232">
    <property type="entry name" value="P450, PUTATIVE (EUROFUNG)-RELATED"/>
    <property type="match status" value="1"/>
</dbReference>
<comment type="cofactor">
    <cofactor evidence="1">
        <name>heme</name>
        <dbReference type="ChEBI" id="CHEBI:30413"/>
    </cofactor>
</comment>
<evidence type="ECO:0000259" key="5">
    <source>
        <dbReference type="PROSITE" id="PS51725"/>
    </source>
</evidence>
<dbReference type="STRING" id="5454.A0A163FPJ9"/>
<organism evidence="6 7">
    <name type="scientific">Didymella rabiei</name>
    <name type="common">Chickpea ascochyta blight fungus</name>
    <name type="synonym">Mycosphaerella rabiei</name>
    <dbReference type="NCBI Taxonomy" id="5454"/>
    <lineage>
        <taxon>Eukaryota</taxon>
        <taxon>Fungi</taxon>
        <taxon>Dikarya</taxon>
        <taxon>Ascomycota</taxon>
        <taxon>Pezizomycotina</taxon>
        <taxon>Dothideomycetes</taxon>
        <taxon>Pleosporomycetidae</taxon>
        <taxon>Pleosporales</taxon>
        <taxon>Pleosporineae</taxon>
        <taxon>Didymellaceae</taxon>
        <taxon>Ascochyta</taxon>
    </lineage>
</organism>
<dbReference type="InterPro" id="IPR007138">
    <property type="entry name" value="ABM_dom"/>
</dbReference>
<dbReference type="PROSITE" id="PS51725">
    <property type="entry name" value="ABM"/>
    <property type="match status" value="1"/>
</dbReference>
<dbReference type="Gene3D" id="3.30.70.100">
    <property type="match status" value="1"/>
</dbReference>
<dbReference type="GO" id="GO:0004497">
    <property type="term" value="F:monooxygenase activity"/>
    <property type="evidence" value="ECO:0007669"/>
    <property type="project" value="InterPro"/>
</dbReference>
<feature type="domain" description="ABM" evidence="5">
    <location>
        <begin position="3"/>
        <end position="95"/>
    </location>
</feature>
<dbReference type="Pfam" id="PF00067">
    <property type="entry name" value="p450"/>
    <property type="match status" value="1"/>
</dbReference>
<dbReference type="InterPro" id="IPR011008">
    <property type="entry name" value="Dimeric_a/b-barrel"/>
</dbReference>
<dbReference type="SUPFAM" id="SSF48264">
    <property type="entry name" value="Cytochrome P450"/>
    <property type="match status" value="1"/>
</dbReference>
<dbReference type="PANTHER" id="PTHR24305">
    <property type="entry name" value="CYTOCHROME P450"/>
    <property type="match status" value="1"/>
</dbReference>
<dbReference type="GO" id="GO:0005506">
    <property type="term" value="F:iron ion binding"/>
    <property type="evidence" value="ECO:0007669"/>
    <property type="project" value="InterPro"/>
</dbReference>